<reference evidence="1 2" key="1">
    <citation type="submission" date="2024-02" db="EMBL/GenBank/DDBJ databases">
        <title>The whole genome sequence of five bacterial samples isolated from Abu Dhabi Sabkha-shore region.</title>
        <authorList>
            <person name="Sudalaimuthuasari N."/>
            <person name="Sarfraz B."/>
            <person name="Tuyisabe J.D."/>
            <person name="Mugisha Ntwali L.D.M."/>
            <person name="Ali A.I.A.A."/>
            <person name="Almansoori S.Z.A."/>
            <person name="Alajami H.S.A."/>
            <person name="Almeqbaali A.A.S."/>
            <person name="Kundu B."/>
            <person name="Saeed E.E."/>
            <person name="Sukumarinath V."/>
            <person name="Mishra A.K."/>
            <person name="Hazzouri K.M."/>
            <person name="Almaskari R."/>
            <person name="Sharma A.K."/>
            <person name="Amiri K.M.A."/>
        </authorList>
    </citation>
    <scope>NUCLEOTIDE SEQUENCE [LARGE SCALE GENOMIC DNA]</scope>
    <source>
        <strain evidence="2">kcgeb_sd</strain>
    </source>
</reference>
<dbReference type="Gene3D" id="3.30.1490.20">
    <property type="entry name" value="ATP-grasp fold, A domain"/>
    <property type="match status" value="1"/>
</dbReference>
<name>A0ABZ2D7S5_9SPHN</name>
<evidence type="ECO:0000313" key="1">
    <source>
        <dbReference type="EMBL" id="WWA47418.1"/>
    </source>
</evidence>
<dbReference type="SUPFAM" id="SSF56059">
    <property type="entry name" value="Glutathione synthetase ATP-binding domain-like"/>
    <property type="match status" value="1"/>
</dbReference>
<dbReference type="InterPro" id="IPR053191">
    <property type="entry name" value="DcsG_Biosynth_Enzyme"/>
</dbReference>
<dbReference type="PANTHER" id="PTHR39217">
    <property type="match status" value="1"/>
</dbReference>
<dbReference type="RefSeq" id="WP_338446308.1">
    <property type="nucleotide sequence ID" value="NZ_CP144918.1"/>
</dbReference>
<accession>A0ABZ2D7S5</accession>
<keyword evidence="2" id="KW-1185">Reference proteome</keyword>
<dbReference type="PANTHER" id="PTHR39217:SF1">
    <property type="entry name" value="GLUTATHIONE SYNTHETASE"/>
    <property type="match status" value="1"/>
</dbReference>
<dbReference type="InterPro" id="IPR013815">
    <property type="entry name" value="ATP_grasp_subdomain_1"/>
</dbReference>
<organism evidence="1 2">
    <name type="scientific">Pelagerythrobacter marensis</name>
    <dbReference type="NCBI Taxonomy" id="543877"/>
    <lineage>
        <taxon>Bacteria</taxon>
        <taxon>Pseudomonadati</taxon>
        <taxon>Pseudomonadota</taxon>
        <taxon>Alphaproteobacteria</taxon>
        <taxon>Sphingomonadales</taxon>
        <taxon>Erythrobacteraceae</taxon>
        <taxon>Pelagerythrobacter</taxon>
    </lineage>
</organism>
<proteinExistence type="predicted"/>
<protein>
    <recommendedName>
        <fullName evidence="3">Prokaryotic glutathione synthetase ATP-binding domain-containing protein</fullName>
    </recommendedName>
</protein>
<dbReference type="Gene3D" id="3.30.470.20">
    <property type="entry name" value="ATP-grasp fold, B domain"/>
    <property type="match status" value="1"/>
</dbReference>
<evidence type="ECO:0000313" key="2">
    <source>
        <dbReference type="Proteomes" id="UP001335183"/>
    </source>
</evidence>
<evidence type="ECO:0008006" key="3">
    <source>
        <dbReference type="Google" id="ProtNLM"/>
    </source>
</evidence>
<sequence>MAQVGFLACAETLPGDGPRRADAFEHDLEVAALRPALAARGMDLVEIDWRAPVDRFAPFDAVLIGTSWDYQDRADAFLARLEDLEARGVKVHNPPAAVRWNLDKWYLRELEEAGATIVPTIWEDNPGRAEVAAAMDAFATDRVVVKRRIGAGGEGQHSFTRETLPDSGWTMGRAAMIQPFLPAILEEGEFTFVFVEGAFSHAVNKRAAKGEYRIQSLFGGTEALYFPGAEDLARAAEVLAALPFDDLLYTRIDMVRLPSGELAVMEAELIEPYLYPEQGPELGERLAAALAARLG</sequence>
<gene>
    <name evidence="1" type="ORF">V5F89_00450</name>
</gene>
<dbReference type="Proteomes" id="UP001335183">
    <property type="component" value="Chromosome"/>
</dbReference>
<dbReference type="EMBL" id="CP144918">
    <property type="protein sequence ID" value="WWA47418.1"/>
    <property type="molecule type" value="Genomic_DNA"/>
</dbReference>
<dbReference type="Gene3D" id="3.40.50.20">
    <property type="match status" value="1"/>
</dbReference>